<evidence type="ECO:0000313" key="1">
    <source>
        <dbReference type="EMBL" id="VYT16571.1"/>
    </source>
</evidence>
<dbReference type="EMBL" id="CACRTG010000018">
    <property type="protein sequence ID" value="VYT16571.1"/>
    <property type="molecule type" value="Genomic_DNA"/>
</dbReference>
<organism evidence="1">
    <name type="scientific">[Clostridium] nexile</name>
    <dbReference type="NCBI Taxonomy" id="29361"/>
    <lineage>
        <taxon>Bacteria</taxon>
        <taxon>Bacillati</taxon>
        <taxon>Bacillota</taxon>
        <taxon>Clostridia</taxon>
        <taxon>Lachnospirales</taxon>
        <taxon>Lachnospiraceae</taxon>
        <taxon>Tyzzerella</taxon>
    </lineage>
</organism>
<reference evidence="1" key="1">
    <citation type="submission" date="2019-11" db="EMBL/GenBank/DDBJ databases">
        <authorList>
            <person name="Feng L."/>
        </authorList>
    </citation>
    <scope>NUCLEOTIDE SEQUENCE</scope>
    <source>
        <strain evidence="1">CnexileLFYP112</strain>
    </source>
</reference>
<sequence length="153" mass="17354">MCGNEDRSLFSLYNEGIGILNLNRLEIYPLLSEDDDSGSSSTINTNGENKTIVEIDRNNTRKITDVTFRLKKDSRPDAAEMSSVMCEECANSILENNTYDMSFIDLATKEIIPLEDDRVQFFVGDYAVHKVSGTMKEQDKTLEYLVFFAPETK</sequence>
<gene>
    <name evidence="1" type="ORF">CNLFYP112_02066</name>
</gene>
<name>A0A6N2UJS6_9FIRM</name>
<dbReference type="AlphaFoldDB" id="A0A6N2UJS6"/>
<protein>
    <submittedName>
        <fullName evidence="1">Uncharacterized protein</fullName>
    </submittedName>
</protein>
<accession>A0A6N2UJS6</accession>
<proteinExistence type="predicted"/>